<gene>
    <name evidence="2" type="ORF">DEA37_0012195</name>
</gene>
<dbReference type="AlphaFoldDB" id="A0A5J4NNH8"/>
<keyword evidence="1" id="KW-0812">Transmembrane</keyword>
<dbReference type="Proteomes" id="UP000324629">
    <property type="component" value="Unassembled WGS sequence"/>
</dbReference>
<keyword evidence="1" id="KW-0472">Membrane</keyword>
<protein>
    <submittedName>
        <fullName evidence="2">Uncharacterized protein</fullName>
    </submittedName>
</protein>
<proteinExistence type="predicted"/>
<keyword evidence="1" id="KW-1133">Transmembrane helix</keyword>
<keyword evidence="3" id="KW-1185">Reference proteome</keyword>
<dbReference type="EMBL" id="QNGE01001640">
    <property type="protein sequence ID" value="KAA3677146.1"/>
    <property type="molecule type" value="Genomic_DNA"/>
</dbReference>
<comment type="caution">
    <text evidence="2">The sequence shown here is derived from an EMBL/GenBank/DDBJ whole genome shotgun (WGS) entry which is preliminary data.</text>
</comment>
<evidence type="ECO:0000256" key="1">
    <source>
        <dbReference type="SAM" id="Phobius"/>
    </source>
</evidence>
<evidence type="ECO:0000313" key="3">
    <source>
        <dbReference type="Proteomes" id="UP000324629"/>
    </source>
</evidence>
<organism evidence="2 3">
    <name type="scientific">Paragonimus westermani</name>
    <dbReference type="NCBI Taxonomy" id="34504"/>
    <lineage>
        <taxon>Eukaryota</taxon>
        <taxon>Metazoa</taxon>
        <taxon>Spiralia</taxon>
        <taxon>Lophotrochozoa</taxon>
        <taxon>Platyhelminthes</taxon>
        <taxon>Trematoda</taxon>
        <taxon>Digenea</taxon>
        <taxon>Plagiorchiida</taxon>
        <taxon>Troglotremata</taxon>
        <taxon>Troglotrematidae</taxon>
        <taxon>Paragonimus</taxon>
    </lineage>
</organism>
<evidence type="ECO:0000313" key="2">
    <source>
        <dbReference type="EMBL" id="KAA3677146.1"/>
    </source>
</evidence>
<sequence length="74" mass="8913">MDVPSVDYRDKCPAYYDYYQKVLNRKMTMGDGDSRVFLKFIMLIFRMKLTTFLLGTPMKMRTTLRRLLVYSRPD</sequence>
<accession>A0A5J4NNH8</accession>
<name>A0A5J4NNH8_9TREM</name>
<feature type="transmembrane region" description="Helical" evidence="1">
    <location>
        <begin position="36"/>
        <end position="56"/>
    </location>
</feature>
<reference evidence="2 3" key="1">
    <citation type="journal article" date="2019" name="Gigascience">
        <title>Whole-genome sequence of the oriental lung fluke Paragonimus westermani.</title>
        <authorList>
            <person name="Oey H."/>
            <person name="Zakrzewski M."/>
            <person name="Narain K."/>
            <person name="Devi K.R."/>
            <person name="Agatsuma T."/>
            <person name="Nawaratna S."/>
            <person name="Gobert G.N."/>
            <person name="Jones M.K."/>
            <person name="Ragan M.A."/>
            <person name="McManus D.P."/>
            <person name="Krause L."/>
        </authorList>
    </citation>
    <scope>NUCLEOTIDE SEQUENCE [LARGE SCALE GENOMIC DNA]</scope>
    <source>
        <strain evidence="2 3">IND2009</strain>
    </source>
</reference>